<gene>
    <name evidence="2" type="ORF">BW730_09550</name>
</gene>
<dbReference type="AlphaFoldDB" id="A0A1Q2CNL3"/>
<feature type="transmembrane region" description="Helical" evidence="1">
    <location>
        <begin position="6"/>
        <end position="22"/>
    </location>
</feature>
<dbReference type="STRING" id="1332264.BW730_09550"/>
<name>A0A1Q2CNL3_9ACTN</name>
<reference evidence="3" key="1">
    <citation type="submission" date="2017-02" db="EMBL/GenBank/DDBJ databases">
        <title>Tessaracoccus aquaemaris sp. nov., isolated from the intestine of a Korean rockfish, Sebastes schlegelii, in a marine aquaculture pond.</title>
        <authorList>
            <person name="Tak E.J."/>
            <person name="Bae J.-W."/>
        </authorList>
    </citation>
    <scope>NUCLEOTIDE SEQUENCE [LARGE SCALE GENOMIC DNA]</scope>
    <source>
        <strain evidence="3">NSG39</strain>
    </source>
</reference>
<proteinExistence type="predicted"/>
<organism evidence="2 3">
    <name type="scientific">Tessaracoccus aquimaris</name>
    <dbReference type="NCBI Taxonomy" id="1332264"/>
    <lineage>
        <taxon>Bacteria</taxon>
        <taxon>Bacillati</taxon>
        <taxon>Actinomycetota</taxon>
        <taxon>Actinomycetes</taxon>
        <taxon>Propionibacteriales</taxon>
        <taxon>Propionibacteriaceae</taxon>
        <taxon>Tessaracoccus</taxon>
    </lineage>
</organism>
<protein>
    <submittedName>
        <fullName evidence="2">Uncharacterized protein</fullName>
    </submittedName>
</protein>
<feature type="transmembrane region" description="Helical" evidence="1">
    <location>
        <begin position="259"/>
        <end position="277"/>
    </location>
</feature>
<dbReference type="OrthoDB" id="4808153at2"/>
<dbReference type="KEGG" id="tes:BW730_09550"/>
<keyword evidence="1" id="KW-0812">Transmembrane</keyword>
<sequence length="279" mass="30289">MFSGLITMMFIFVMISVILSVTRGNRPRLGDSGYPPQPLDPRPRPQISQWGGGLGGPYAQQPYGQQPFPMMGQPYGDPAARQPMSQGSREAIDRDITSFGEELRDLDLEVVGMPLDDATQADYTSALDAYDGAKQQLATAQSNADVKRIAEIMEGGRYSVACVRARVKGEAVPEHRPPCFFDPSHGVSVANVSWAPPGGAPRDVPACAADAQRIRTGNDPSIRMVYAGQRQVPYWEDQQHAAWAQGYYGRYGGDPALRTITHGALMIGGFSLLMGLLDD</sequence>
<keyword evidence="1" id="KW-1133">Transmembrane helix</keyword>
<evidence type="ECO:0000313" key="3">
    <source>
        <dbReference type="Proteomes" id="UP000188145"/>
    </source>
</evidence>
<dbReference type="RefSeq" id="WP_077686031.1">
    <property type="nucleotide sequence ID" value="NZ_CP019606.1"/>
</dbReference>
<accession>A0A1Q2CNL3</accession>
<keyword evidence="3" id="KW-1185">Reference proteome</keyword>
<dbReference type="EMBL" id="CP019606">
    <property type="protein sequence ID" value="AQP47698.1"/>
    <property type="molecule type" value="Genomic_DNA"/>
</dbReference>
<dbReference type="Proteomes" id="UP000188145">
    <property type="component" value="Chromosome"/>
</dbReference>
<evidence type="ECO:0000313" key="2">
    <source>
        <dbReference type="EMBL" id="AQP47698.1"/>
    </source>
</evidence>
<keyword evidence="1" id="KW-0472">Membrane</keyword>
<evidence type="ECO:0000256" key="1">
    <source>
        <dbReference type="SAM" id="Phobius"/>
    </source>
</evidence>